<dbReference type="Pfam" id="PF05257">
    <property type="entry name" value="CHAP"/>
    <property type="match status" value="1"/>
</dbReference>
<evidence type="ECO:0000313" key="3">
    <source>
        <dbReference type="EMBL" id="QWQ31649.1"/>
    </source>
</evidence>
<sequence length="379" mass="41430">MKLRSTTPVSASLVSRASLVAMSALLAGSGIFGLASHVLARDYNAEIQAKQQEADNYNSEASRLGEMADSLQAELDKINGQISAIQAQISDSQKKINSLNDQIKKNEELIKHNRKAMGRILADLYVDDQISPLEMLASSKNISDYIDKQEQRNSLKTSLNDKIKEIKSLQKKLEENKKSVENTLRDQELQRNAMAAKQSEKAKLITDTKNDQNNYAALAQKRNSEVAKLREEQAAANRRALGGSNVSIPGGVPGGGGYPGVWASAPLDAYIDPWGLYTRECVSYVAWKIHSTGRYVPHFGGAGNANQWPSTAARYGISSGSTPKAGAAAVMNIGYYGHVMYVESVNGDGTITVSDYNFAWDGLYRHYTRSASGLTYVYF</sequence>
<accession>A0A8F1SB52</accession>
<name>A0A8F1SB52_9BACT</name>
<keyword evidence="4" id="KW-1185">Reference proteome</keyword>
<dbReference type="InterPro" id="IPR009148">
    <property type="entry name" value="PcsB-like"/>
</dbReference>
<gene>
    <name evidence="3" type="ORF">KOY49_01380</name>
</gene>
<dbReference type="PRINTS" id="PR01852">
    <property type="entry name" value="SIBAPROTEIN"/>
</dbReference>
<feature type="domain" description="Peptidase C51" evidence="2">
    <location>
        <begin position="256"/>
        <end position="378"/>
    </location>
</feature>
<keyword evidence="1" id="KW-0175">Coiled coil</keyword>
<dbReference type="SUPFAM" id="SSF54001">
    <property type="entry name" value="Cysteine proteinases"/>
    <property type="match status" value="1"/>
</dbReference>
<evidence type="ECO:0000313" key="4">
    <source>
        <dbReference type="Proteomes" id="UP000677117"/>
    </source>
</evidence>
<evidence type="ECO:0000259" key="2">
    <source>
        <dbReference type="PROSITE" id="PS50911"/>
    </source>
</evidence>
<dbReference type="Proteomes" id="UP000677117">
    <property type="component" value="Chromosome"/>
</dbReference>
<proteinExistence type="predicted"/>
<organism evidence="3 4">
    <name type="scientific">Candidatus Minimicrobia vallesae</name>
    <dbReference type="NCBI Taxonomy" id="2841264"/>
    <lineage>
        <taxon>Bacteria</taxon>
        <taxon>Candidatus Saccharimonadota</taxon>
        <taxon>Candidatus Saccharimonadota incertae sedis</taxon>
        <taxon>Candidatus Minimicrobia</taxon>
    </lineage>
</organism>
<dbReference type="RefSeq" id="WP_232736409.1">
    <property type="nucleotide sequence ID" value="NZ_CP076459.1"/>
</dbReference>
<dbReference type="Gene3D" id="6.10.250.3150">
    <property type="match status" value="1"/>
</dbReference>
<dbReference type="Gene3D" id="3.90.1720.10">
    <property type="entry name" value="endopeptidase domain like (from Nostoc punctiforme)"/>
    <property type="match status" value="1"/>
</dbReference>
<protein>
    <submittedName>
        <fullName evidence="3">CHAP domain-containing protein</fullName>
    </submittedName>
</protein>
<feature type="coiled-coil region" evidence="1">
    <location>
        <begin position="152"/>
        <end position="190"/>
    </location>
</feature>
<dbReference type="PROSITE" id="PS50911">
    <property type="entry name" value="CHAP"/>
    <property type="match status" value="1"/>
</dbReference>
<dbReference type="InterPro" id="IPR038765">
    <property type="entry name" value="Papain-like_cys_pep_sf"/>
</dbReference>
<evidence type="ECO:0000256" key="1">
    <source>
        <dbReference type="SAM" id="Coils"/>
    </source>
</evidence>
<dbReference type="InterPro" id="IPR007921">
    <property type="entry name" value="CHAP_dom"/>
</dbReference>
<dbReference type="EMBL" id="CP076459">
    <property type="protein sequence ID" value="QWQ31649.1"/>
    <property type="molecule type" value="Genomic_DNA"/>
</dbReference>
<feature type="coiled-coil region" evidence="1">
    <location>
        <begin position="40"/>
        <end position="109"/>
    </location>
</feature>
<dbReference type="AlphaFoldDB" id="A0A8F1SB52"/>
<dbReference type="KEGG" id="mvl:KOY49_01380"/>
<reference evidence="3" key="1">
    <citation type="submission" date="2021-06" db="EMBL/GenBank/DDBJ databases">
        <title>An adapted protocol for Saccharibacteria cultivation: two new species join this phylum of Candidate Phyla Radiations.</title>
        <authorList>
            <person name="Ibrahim A."/>
            <person name="Maatouk M."/>
            <person name="Raoult D."/>
            <person name="Bittar F."/>
        </authorList>
    </citation>
    <scope>NUCLEOTIDE SEQUENCE</scope>
    <source>
        <strain evidence="3">IHU2</strain>
    </source>
</reference>